<keyword evidence="4" id="KW-1185">Reference proteome</keyword>
<dbReference type="Gene3D" id="3.30.460.10">
    <property type="entry name" value="Beta Polymerase, domain 2"/>
    <property type="match status" value="1"/>
</dbReference>
<organism evidence="3 4">
    <name type="scientific">Agrococcus versicolor</name>
    <dbReference type="NCBI Taxonomy" id="501482"/>
    <lineage>
        <taxon>Bacteria</taxon>
        <taxon>Bacillati</taxon>
        <taxon>Actinomycetota</taxon>
        <taxon>Actinomycetes</taxon>
        <taxon>Micrococcales</taxon>
        <taxon>Microbacteriaceae</taxon>
        <taxon>Agrococcus</taxon>
    </lineage>
</organism>
<dbReference type="Pfam" id="PF02410">
    <property type="entry name" value="RsfS"/>
    <property type="match status" value="1"/>
</dbReference>
<dbReference type="PANTHER" id="PTHR21043">
    <property type="entry name" value="IOJAP SUPERFAMILY ORTHOLOG"/>
    <property type="match status" value="1"/>
</dbReference>
<evidence type="ECO:0000313" key="3">
    <source>
        <dbReference type="EMBL" id="GAA2172883.1"/>
    </source>
</evidence>
<proteinExistence type="inferred from homology"/>
<evidence type="ECO:0000313" key="4">
    <source>
        <dbReference type="Proteomes" id="UP001501599"/>
    </source>
</evidence>
<comment type="function">
    <text evidence="2">Functions as a ribosomal silencing factor. Interacts with ribosomal protein uL14 (rplN), blocking formation of intersubunit bridge B8. Prevents association of the 30S and 50S ribosomal subunits and the formation of functional ribosomes, thus repressing translation.</text>
</comment>
<keyword evidence="2" id="KW-0810">Translation regulation</keyword>
<evidence type="ECO:0000256" key="2">
    <source>
        <dbReference type="HAMAP-Rule" id="MF_01477"/>
    </source>
</evidence>
<name>A0ABN3ANR8_9MICO</name>
<dbReference type="RefSeq" id="WP_344341693.1">
    <property type="nucleotide sequence ID" value="NZ_BAAAQT010000005.1"/>
</dbReference>
<reference evidence="3 4" key="1">
    <citation type="journal article" date="2019" name="Int. J. Syst. Evol. Microbiol.">
        <title>The Global Catalogue of Microorganisms (GCM) 10K type strain sequencing project: providing services to taxonomists for standard genome sequencing and annotation.</title>
        <authorList>
            <consortium name="The Broad Institute Genomics Platform"/>
            <consortium name="The Broad Institute Genome Sequencing Center for Infectious Disease"/>
            <person name="Wu L."/>
            <person name="Ma J."/>
        </authorList>
    </citation>
    <scope>NUCLEOTIDE SEQUENCE [LARGE SCALE GENOMIC DNA]</scope>
    <source>
        <strain evidence="3 4">JCM 16026</strain>
    </source>
</reference>
<sequence>MAATDRSIMLVQAAAEAADGVLATDLVGLDVSERLPLTDAFLLATGTSERQVSAIARAIEDRLIELDVKPLRREGRGDGRWVLLDLGDLVVHVFHEEERAYYQLERLWRDCPTIPLTVGATD</sequence>
<keyword evidence="2" id="KW-0678">Repressor</keyword>
<dbReference type="InterPro" id="IPR043519">
    <property type="entry name" value="NT_sf"/>
</dbReference>
<comment type="caution">
    <text evidence="3">The sequence shown here is derived from an EMBL/GenBank/DDBJ whole genome shotgun (WGS) entry which is preliminary data.</text>
</comment>
<comment type="subcellular location">
    <subcellularLocation>
        <location evidence="2">Cytoplasm</location>
    </subcellularLocation>
</comment>
<dbReference type="EMBL" id="BAAAQT010000005">
    <property type="protein sequence ID" value="GAA2172883.1"/>
    <property type="molecule type" value="Genomic_DNA"/>
</dbReference>
<comment type="subunit">
    <text evidence="2">Interacts with ribosomal protein uL14 (rplN).</text>
</comment>
<comment type="similarity">
    <text evidence="1 2">Belongs to the Iojap/RsfS family.</text>
</comment>
<dbReference type="PANTHER" id="PTHR21043:SF0">
    <property type="entry name" value="MITOCHONDRIAL ASSEMBLY OF RIBOSOMAL LARGE SUBUNIT PROTEIN 1"/>
    <property type="match status" value="1"/>
</dbReference>
<dbReference type="HAMAP" id="MF_01477">
    <property type="entry name" value="Iojap_RsfS"/>
    <property type="match status" value="1"/>
</dbReference>
<gene>
    <name evidence="2 3" type="primary">rsfS</name>
    <name evidence="3" type="ORF">GCM10009846_12580</name>
</gene>
<dbReference type="Proteomes" id="UP001501599">
    <property type="component" value="Unassembled WGS sequence"/>
</dbReference>
<dbReference type="SUPFAM" id="SSF81301">
    <property type="entry name" value="Nucleotidyltransferase"/>
    <property type="match status" value="1"/>
</dbReference>
<keyword evidence="2" id="KW-0963">Cytoplasm</keyword>
<evidence type="ECO:0000256" key="1">
    <source>
        <dbReference type="ARBA" id="ARBA00010574"/>
    </source>
</evidence>
<accession>A0ABN3ANR8</accession>
<dbReference type="NCBIfam" id="TIGR00090">
    <property type="entry name" value="rsfS_iojap_ybeB"/>
    <property type="match status" value="1"/>
</dbReference>
<protein>
    <recommendedName>
        <fullName evidence="2">Ribosomal silencing factor RsfS</fullName>
    </recommendedName>
</protein>
<dbReference type="InterPro" id="IPR004394">
    <property type="entry name" value="Iojap/RsfS/C7orf30"/>
</dbReference>